<dbReference type="PANTHER" id="PTHR10030">
    <property type="entry name" value="ALPHA-L-FUCOSIDASE"/>
    <property type="match status" value="1"/>
</dbReference>
<dbReference type="InterPro" id="IPR016286">
    <property type="entry name" value="FUC_metazoa-typ"/>
</dbReference>
<feature type="domain" description="Glycoside hydrolase family 29 N-terminal" evidence="7">
    <location>
        <begin position="48"/>
        <end position="392"/>
    </location>
</feature>
<dbReference type="GO" id="GO:0005764">
    <property type="term" value="C:lysosome"/>
    <property type="evidence" value="ECO:0007669"/>
    <property type="project" value="TreeGrafter"/>
</dbReference>
<dbReference type="InterPro" id="IPR013780">
    <property type="entry name" value="Glyco_hydro_b"/>
</dbReference>
<evidence type="ECO:0000256" key="6">
    <source>
        <dbReference type="ARBA" id="ARBA00023295"/>
    </source>
</evidence>
<name>A0A518APH1_9BACT</name>
<evidence type="ECO:0000256" key="1">
    <source>
        <dbReference type="ARBA" id="ARBA00004071"/>
    </source>
</evidence>
<dbReference type="OrthoDB" id="253099at2"/>
<dbReference type="Proteomes" id="UP000315750">
    <property type="component" value="Chromosome"/>
</dbReference>
<keyword evidence="5" id="KW-0378">Hydrolase</keyword>
<dbReference type="SUPFAM" id="SSF51445">
    <property type="entry name" value="(Trans)glycosidases"/>
    <property type="match status" value="1"/>
</dbReference>
<dbReference type="GO" id="GO:0016139">
    <property type="term" value="P:glycoside catabolic process"/>
    <property type="evidence" value="ECO:0007669"/>
    <property type="project" value="TreeGrafter"/>
</dbReference>
<dbReference type="EC" id="3.2.1.51" evidence="3"/>
<dbReference type="Gene3D" id="2.60.40.1180">
    <property type="entry name" value="Golgi alpha-mannosidase II"/>
    <property type="match status" value="1"/>
</dbReference>
<dbReference type="EMBL" id="CP036278">
    <property type="protein sequence ID" value="QDU56627.1"/>
    <property type="molecule type" value="Genomic_DNA"/>
</dbReference>
<proteinExistence type="inferred from homology"/>
<evidence type="ECO:0000256" key="3">
    <source>
        <dbReference type="ARBA" id="ARBA00012662"/>
    </source>
</evidence>
<evidence type="ECO:0000256" key="5">
    <source>
        <dbReference type="ARBA" id="ARBA00022801"/>
    </source>
</evidence>
<dbReference type="KEGG" id="amuc:Pan181_28370"/>
<dbReference type="SUPFAM" id="SSF49785">
    <property type="entry name" value="Galactose-binding domain-like"/>
    <property type="match status" value="1"/>
</dbReference>
<dbReference type="PANTHER" id="PTHR10030:SF37">
    <property type="entry name" value="ALPHA-L-FUCOSIDASE-RELATED"/>
    <property type="match status" value="1"/>
</dbReference>
<dbReference type="Pfam" id="PF01120">
    <property type="entry name" value="Alpha_L_fucos"/>
    <property type="match status" value="1"/>
</dbReference>
<dbReference type="InterPro" id="IPR017853">
    <property type="entry name" value="GH"/>
</dbReference>
<accession>A0A518APH1</accession>
<evidence type="ECO:0000313" key="8">
    <source>
        <dbReference type="EMBL" id="QDU56627.1"/>
    </source>
</evidence>
<sequence>MPRVRLPAIEPLDESEDTLPFTPQLVTNRRVLWMVLLTITASLVTNQSSAQSPVADEQVDAESEPKEWWREARFGMFIHWGLYSAAGGEWQGKRNSSIASWIAHEFRIPSEEYEKELMPQFTAEKFDPDQWARLAKTAGMKYMVVTAKHHEGFCLYDSELTDYDSVHSAAGRDVIRPILEAFRKQDIHVGLYYSLIDWHHPGYPVLGDPLHPMRENEAVRSQPRDFDGYVDYLHGQVDELMTNYGPIDILWWDYSYGRMSGETWRGSELIEKVRARQPKILMNNRLVALDGSYVANDDKFGGDFQTPEQFVPPQGIPGLDWETCMTINTTWGYKPYDHDFKSSRQLIHTLIETASRGGNLLLNVGPRPDGTIPEQLVERLEAMGAWLNVNGEAIYGTTASPYKRLPSWGRVTTGKQQGGITPVYLHVFDWPADQKLQVPALESPVKRAYLLADVSKEPLEVHSDKTGLWVKLPAEPLDDSATVVVLEVEGKPIAAPFRVRPGEGGRLVLQAIDADLHGEKIRCEAGDHNTASIGWWTEAEDWASWPLQLAEPGAYQVKVTYGCDANQGGTFTVAVGDEQLQATAKPTGGWFQRSTESVGTLALPAGVSTLSIKIEPPRDIAVLDLVGIELVRVVETESTQAAAEWTNPLQKQGYVNSPLVEVTPFVFRNKLYLLECWRSDWSWPGQPSDSAGSGREMWIAELPAGPEQYEQRKYLSRALPCHTLGSAMVWDDRVYVFAVSPHHAEGRKEVFMTSSEDLLTWSEPVKVFDSPQGRIFNVAVTRDDAGMVFLWETDGYGKPFTMCYGRVDSPEDNWNSGIVQGARYGEHKYTGGPALYFHDGWYYTLYLEQLPNGWETHITRSRDLKHWDDAPQDRPVVAFDPHRRGLPLRPENIAENNASDLELCYFQGKTIAYFTGSDQQVAGDLQWASYSGTPQQLLESYFRDSPDASSGSSNSSRN</sequence>
<dbReference type="Gene3D" id="2.115.10.20">
    <property type="entry name" value="Glycosyl hydrolase domain, family 43"/>
    <property type="match status" value="1"/>
</dbReference>
<evidence type="ECO:0000256" key="2">
    <source>
        <dbReference type="ARBA" id="ARBA00007951"/>
    </source>
</evidence>
<organism evidence="8 9">
    <name type="scientific">Aeoliella mucimassa</name>
    <dbReference type="NCBI Taxonomy" id="2527972"/>
    <lineage>
        <taxon>Bacteria</taxon>
        <taxon>Pseudomonadati</taxon>
        <taxon>Planctomycetota</taxon>
        <taxon>Planctomycetia</taxon>
        <taxon>Pirellulales</taxon>
        <taxon>Lacipirellulaceae</taxon>
        <taxon>Aeoliella</taxon>
    </lineage>
</organism>
<dbReference type="Gene3D" id="3.20.20.80">
    <property type="entry name" value="Glycosidases"/>
    <property type="match status" value="1"/>
</dbReference>
<dbReference type="InterPro" id="IPR057739">
    <property type="entry name" value="Glyco_hydro_29_N"/>
</dbReference>
<dbReference type="SMART" id="SM00812">
    <property type="entry name" value="Alpha_L_fucos"/>
    <property type="match status" value="1"/>
</dbReference>
<dbReference type="SUPFAM" id="SSF75005">
    <property type="entry name" value="Arabinanase/levansucrase/invertase"/>
    <property type="match status" value="1"/>
</dbReference>
<protein>
    <recommendedName>
        <fullName evidence="3">alpha-L-fucosidase</fullName>
        <ecNumber evidence="3">3.2.1.51</ecNumber>
    </recommendedName>
</protein>
<keyword evidence="9" id="KW-1185">Reference proteome</keyword>
<dbReference type="Gene3D" id="2.60.120.260">
    <property type="entry name" value="Galactose-binding domain-like"/>
    <property type="match status" value="1"/>
</dbReference>
<dbReference type="InterPro" id="IPR023296">
    <property type="entry name" value="Glyco_hydro_beta-prop_sf"/>
</dbReference>
<reference evidence="8 9" key="1">
    <citation type="submission" date="2019-02" db="EMBL/GenBank/DDBJ databases">
        <title>Deep-cultivation of Planctomycetes and their phenomic and genomic characterization uncovers novel biology.</title>
        <authorList>
            <person name="Wiegand S."/>
            <person name="Jogler M."/>
            <person name="Boedeker C."/>
            <person name="Pinto D."/>
            <person name="Vollmers J."/>
            <person name="Rivas-Marin E."/>
            <person name="Kohn T."/>
            <person name="Peeters S.H."/>
            <person name="Heuer A."/>
            <person name="Rast P."/>
            <person name="Oberbeckmann S."/>
            <person name="Bunk B."/>
            <person name="Jeske O."/>
            <person name="Meyerdierks A."/>
            <person name="Storesund J.E."/>
            <person name="Kallscheuer N."/>
            <person name="Luecker S."/>
            <person name="Lage O.M."/>
            <person name="Pohl T."/>
            <person name="Merkel B.J."/>
            <person name="Hornburger P."/>
            <person name="Mueller R.-W."/>
            <person name="Bruemmer F."/>
            <person name="Labrenz M."/>
            <person name="Spormann A.M."/>
            <person name="Op den Camp H."/>
            <person name="Overmann J."/>
            <person name="Amann R."/>
            <person name="Jetten M.S.M."/>
            <person name="Mascher T."/>
            <person name="Medema M.H."/>
            <person name="Devos D.P."/>
            <person name="Kaster A.-K."/>
            <person name="Ovreas L."/>
            <person name="Rohde M."/>
            <person name="Galperin M.Y."/>
            <person name="Jogler C."/>
        </authorList>
    </citation>
    <scope>NUCLEOTIDE SEQUENCE [LARGE SCALE GENOMIC DNA]</scope>
    <source>
        <strain evidence="8 9">Pan181</strain>
    </source>
</reference>
<evidence type="ECO:0000256" key="4">
    <source>
        <dbReference type="ARBA" id="ARBA00022729"/>
    </source>
</evidence>
<dbReference type="InterPro" id="IPR008979">
    <property type="entry name" value="Galactose-bd-like_sf"/>
</dbReference>
<keyword evidence="4" id="KW-0732">Signal</keyword>
<dbReference type="PRINTS" id="PR00741">
    <property type="entry name" value="GLHYDRLASE29"/>
</dbReference>
<gene>
    <name evidence="8" type="ORF">Pan181_28370</name>
</gene>
<comment type="similarity">
    <text evidence="2">Belongs to the glycosyl hydrolase 29 family.</text>
</comment>
<keyword evidence="6" id="KW-0326">Glycosidase</keyword>
<dbReference type="InterPro" id="IPR000933">
    <property type="entry name" value="Glyco_hydro_29"/>
</dbReference>
<evidence type="ECO:0000313" key="9">
    <source>
        <dbReference type="Proteomes" id="UP000315750"/>
    </source>
</evidence>
<dbReference type="AlphaFoldDB" id="A0A518APH1"/>
<comment type="function">
    <text evidence="1">Alpha-L-fucosidase is responsible for hydrolyzing the alpha-1,6-linked fucose joined to the reducing-end N-acetylglucosamine of the carbohydrate moieties of glycoproteins.</text>
</comment>
<dbReference type="GO" id="GO:0006004">
    <property type="term" value="P:fucose metabolic process"/>
    <property type="evidence" value="ECO:0007669"/>
    <property type="project" value="InterPro"/>
</dbReference>
<dbReference type="GO" id="GO:0004560">
    <property type="term" value="F:alpha-L-fucosidase activity"/>
    <property type="evidence" value="ECO:0007669"/>
    <property type="project" value="InterPro"/>
</dbReference>
<evidence type="ECO:0000259" key="7">
    <source>
        <dbReference type="Pfam" id="PF01120"/>
    </source>
</evidence>